<keyword evidence="3" id="KW-1185">Reference proteome</keyword>
<comment type="caution">
    <text evidence="2">The sequence shown here is derived from an EMBL/GenBank/DDBJ whole genome shotgun (WGS) entry which is preliminary data.</text>
</comment>
<sequence length="92" mass="10632">MTSDIAKRQRTVPSAKAYEFVWRRPVPEALQKGAYFDRFDEESGTLELNCFVRVDEDGFYIYWKSENSDGQVLELSQVSDVRAGSRFKVGTR</sequence>
<proteinExistence type="predicted"/>
<dbReference type="Gene3D" id="2.30.29.240">
    <property type="match status" value="1"/>
</dbReference>
<evidence type="ECO:0000259" key="1">
    <source>
        <dbReference type="Pfam" id="PF17787"/>
    </source>
</evidence>
<dbReference type="EMBL" id="CAAALY010131467">
    <property type="protein sequence ID" value="VEL32207.1"/>
    <property type="molecule type" value="Genomic_DNA"/>
</dbReference>
<reference evidence="2" key="1">
    <citation type="submission" date="2018-11" db="EMBL/GenBank/DDBJ databases">
        <authorList>
            <consortium name="Pathogen Informatics"/>
        </authorList>
    </citation>
    <scope>NUCLEOTIDE SEQUENCE</scope>
</reference>
<feature type="domain" description="PLC-beta PH" evidence="1">
    <location>
        <begin position="26"/>
        <end position="89"/>
    </location>
</feature>
<organism evidence="2 3">
    <name type="scientific">Protopolystoma xenopodis</name>
    <dbReference type="NCBI Taxonomy" id="117903"/>
    <lineage>
        <taxon>Eukaryota</taxon>
        <taxon>Metazoa</taxon>
        <taxon>Spiralia</taxon>
        <taxon>Lophotrochozoa</taxon>
        <taxon>Platyhelminthes</taxon>
        <taxon>Monogenea</taxon>
        <taxon>Polyopisthocotylea</taxon>
        <taxon>Polystomatidea</taxon>
        <taxon>Polystomatidae</taxon>
        <taxon>Protopolystoma</taxon>
    </lineage>
</organism>
<name>A0A448XAB4_9PLAT</name>
<dbReference type="InterPro" id="IPR037862">
    <property type="entry name" value="PLC-beta_PH"/>
</dbReference>
<gene>
    <name evidence="2" type="ORF">PXEA_LOCUS25647</name>
</gene>
<protein>
    <recommendedName>
        <fullName evidence="1">PLC-beta PH domain-containing protein</fullName>
    </recommendedName>
</protein>
<accession>A0A448XAB4</accession>
<dbReference type="OrthoDB" id="269822at2759"/>
<evidence type="ECO:0000313" key="3">
    <source>
        <dbReference type="Proteomes" id="UP000784294"/>
    </source>
</evidence>
<dbReference type="AlphaFoldDB" id="A0A448XAB4"/>
<evidence type="ECO:0000313" key="2">
    <source>
        <dbReference type="EMBL" id="VEL32207.1"/>
    </source>
</evidence>
<dbReference type="Proteomes" id="UP000784294">
    <property type="component" value="Unassembled WGS sequence"/>
</dbReference>
<dbReference type="SUPFAM" id="SSF50729">
    <property type="entry name" value="PH domain-like"/>
    <property type="match status" value="1"/>
</dbReference>
<dbReference type="Pfam" id="PF17787">
    <property type="entry name" value="PH_14"/>
    <property type="match status" value="1"/>
</dbReference>